<reference evidence="5" key="1">
    <citation type="submission" date="2023-11" db="EMBL/GenBank/DDBJ databases">
        <title>Genome assemblies of two species of porcelain crab, Petrolisthes cinctipes and Petrolisthes manimaculis (Anomura: Porcellanidae).</title>
        <authorList>
            <person name="Angst P."/>
        </authorList>
    </citation>
    <scope>NUCLEOTIDE SEQUENCE</scope>
    <source>
        <strain evidence="5">PB745_02</strain>
        <tissue evidence="5">Gill</tissue>
    </source>
</reference>
<dbReference type="Gene3D" id="3.30.559.30">
    <property type="entry name" value="Nonribosomal peptide synthetase, condensation domain"/>
    <property type="match status" value="1"/>
</dbReference>
<dbReference type="Gene3D" id="3.30.559.10">
    <property type="entry name" value="Chloramphenicol acetyltransferase-like domain"/>
    <property type="match status" value="1"/>
</dbReference>
<keyword evidence="2" id="KW-0012">Acyltransferase</keyword>
<dbReference type="InterPro" id="IPR023213">
    <property type="entry name" value="CAT-like_dom_sf"/>
</dbReference>
<organism evidence="5 6">
    <name type="scientific">Petrolisthes manimaculis</name>
    <dbReference type="NCBI Taxonomy" id="1843537"/>
    <lineage>
        <taxon>Eukaryota</taxon>
        <taxon>Metazoa</taxon>
        <taxon>Ecdysozoa</taxon>
        <taxon>Arthropoda</taxon>
        <taxon>Crustacea</taxon>
        <taxon>Multicrustacea</taxon>
        <taxon>Malacostraca</taxon>
        <taxon>Eumalacostraca</taxon>
        <taxon>Eucarida</taxon>
        <taxon>Decapoda</taxon>
        <taxon>Pleocyemata</taxon>
        <taxon>Anomura</taxon>
        <taxon>Galatheoidea</taxon>
        <taxon>Porcellanidae</taxon>
        <taxon>Petrolisthes</taxon>
    </lineage>
</organism>
<evidence type="ECO:0000259" key="4">
    <source>
        <dbReference type="Pfam" id="PF16911"/>
    </source>
</evidence>
<feature type="compositionally biased region" description="Low complexity" evidence="3">
    <location>
        <begin position="570"/>
        <end position="591"/>
    </location>
</feature>
<evidence type="ECO:0000256" key="1">
    <source>
        <dbReference type="ARBA" id="ARBA00022679"/>
    </source>
</evidence>
<evidence type="ECO:0000313" key="6">
    <source>
        <dbReference type="Proteomes" id="UP001292094"/>
    </source>
</evidence>
<dbReference type="PANTHER" id="PTHR28037:SF1">
    <property type="entry name" value="ALCOHOL O-ACETYLTRANSFERASE 1-RELATED"/>
    <property type="match status" value="1"/>
</dbReference>
<dbReference type="EMBL" id="JAWZYT010004875">
    <property type="protein sequence ID" value="KAK4292300.1"/>
    <property type="molecule type" value="Genomic_DNA"/>
</dbReference>
<evidence type="ECO:0000256" key="2">
    <source>
        <dbReference type="ARBA" id="ARBA00023315"/>
    </source>
</evidence>
<protein>
    <recommendedName>
        <fullName evidence="4">Phthiocerol/phthiodiolone dimycocerosyl transferase C-terminal domain-containing protein</fullName>
    </recommendedName>
</protein>
<sequence>MVLEMSGVSLKKVKQEGAASQGQEAPCGDDNTWGIEVEPGEWVRTLNGIETVFACGGRHGCFNTVTTLWLTSPLPLQPHLIRHALTLLAQQVKVLQLHVSWRWLRLWFRRMKHVIVDFRVDDRAVGDVVSGLVGSRYNMERGPLWRARLVPLPAPPDRHRAVLVLAVQHTITDGLSNMILSRDLLHLINTTLLPHGPGPTLSPHRPIISLTNMVKPGDWPYILSMLYKKMSTSILTSKNKTIYFGGGLPYPSPSCPPVPPVNRLLHTELSVTTTEALLARCRAAKVTLHAVLLAVAQVALVRVAGRRGGVDVAGTEVTICNCVNFRRYIPPHLAHTPGCFISLEDREVPASADDEKDVWGLVTRLNTSLRHSLGPGRIPVKNTPLLRMITLMVVGLNRALSRMNRPHRCDSHMITSNMGNLSGLLPGTCSAGPVQVAHMVRTVSSEMACTPFMLASHTFRGRLLISLDYYTNKITPTAASQVFYCLVSMMKCLGNHGSLTHDGPDADTTCPNTHHDHTTFTYTTPPQDYHTFNNDQYFTCEDDQDDHDYDKYNYNHDHNHNHQDNGSTITTLNNPATPSNTTTTTTITNQT</sequence>
<dbReference type="InterPro" id="IPR052058">
    <property type="entry name" value="Alcohol_O-acetyltransferase"/>
</dbReference>
<dbReference type="Proteomes" id="UP001292094">
    <property type="component" value="Unassembled WGS sequence"/>
</dbReference>
<name>A0AAE1NND0_9EUCA</name>
<keyword evidence="1" id="KW-0808">Transferase</keyword>
<evidence type="ECO:0000256" key="3">
    <source>
        <dbReference type="SAM" id="MobiDB-lite"/>
    </source>
</evidence>
<dbReference type="Pfam" id="PF16911">
    <property type="entry name" value="PapA_C"/>
    <property type="match status" value="1"/>
</dbReference>
<feature type="domain" description="Phthiocerol/phthiodiolone dimycocerosyl transferase C-terminal" evidence="4">
    <location>
        <begin position="266"/>
        <end position="427"/>
    </location>
</feature>
<proteinExistence type="predicted"/>
<dbReference type="AlphaFoldDB" id="A0AAE1NND0"/>
<dbReference type="GO" id="GO:0016746">
    <property type="term" value="F:acyltransferase activity"/>
    <property type="evidence" value="ECO:0007669"/>
    <property type="project" value="UniProtKB-KW"/>
</dbReference>
<accession>A0AAE1NND0</accession>
<dbReference type="PANTHER" id="PTHR28037">
    <property type="entry name" value="ALCOHOL O-ACETYLTRANSFERASE 1-RELATED"/>
    <property type="match status" value="1"/>
</dbReference>
<gene>
    <name evidence="5" type="ORF">Pmani_034926</name>
</gene>
<keyword evidence="6" id="KW-1185">Reference proteome</keyword>
<feature type="region of interest" description="Disordered" evidence="3">
    <location>
        <begin position="557"/>
        <end position="591"/>
    </location>
</feature>
<comment type="caution">
    <text evidence="5">The sequence shown here is derived from an EMBL/GenBank/DDBJ whole genome shotgun (WGS) entry which is preliminary data.</text>
</comment>
<dbReference type="SUPFAM" id="SSF52777">
    <property type="entry name" value="CoA-dependent acyltransferases"/>
    <property type="match status" value="2"/>
</dbReference>
<evidence type="ECO:0000313" key="5">
    <source>
        <dbReference type="EMBL" id="KAK4292300.1"/>
    </source>
</evidence>
<dbReference type="InterPro" id="IPR031641">
    <property type="entry name" value="PapA_C"/>
</dbReference>